<feature type="region of interest" description="Disordered" evidence="1">
    <location>
        <begin position="145"/>
        <end position="181"/>
    </location>
</feature>
<dbReference type="EMBL" id="JACHWZ010000006">
    <property type="protein sequence ID" value="MBB3060712.1"/>
    <property type="molecule type" value="Genomic_DNA"/>
</dbReference>
<gene>
    <name evidence="3" type="ORF">FHS09_001532</name>
</gene>
<dbReference type="InterPro" id="IPR025295">
    <property type="entry name" value="eCIS_core_dom"/>
</dbReference>
<protein>
    <recommendedName>
        <fullName evidence="2">eCIS core domain-containing protein</fullName>
    </recommendedName>
</protein>
<feature type="region of interest" description="Disordered" evidence="1">
    <location>
        <begin position="1"/>
        <end position="35"/>
    </location>
</feature>
<evidence type="ECO:0000313" key="3">
    <source>
        <dbReference type="EMBL" id="MBB3060712.1"/>
    </source>
</evidence>
<sequence length="580" mass="63887">MQPSTIQRKPRSKAPANHRKAEHKGNAPNLSRPNRLWSHIAMDKRSLIDSGDQGRRLPEKESGQIAELPGVNQSATFDPAAGALVQAKLFVGGANDSYEQEADHVADRVMRMPEPQQEEETPDIQRKAEPSTVQRLCAECSDELQQQPNEDEGNVIQRQTPETEGETLQLKKKNSTATTTVSSNVTAQINNIKGRGRPLSDSVRGFFEPRFGRDFSQVRVHTDSNAGNVAHSLHARAFTSGRDVVFGAGQYSPETSDGRHLLAHELTHVVQQSTGASGPQPFIQRRRCTSSDAPDTIIDDHTVNPASINAPGDAVDFGVRFNCEVRGFRSDLEDSSGNSLNLATYPPQSSFPRDSYTRNWDGKRGYSHVGTYMVDDGSYRHRLDSVLYAYRYNSTTRKSENLYATGSGLVSPNVQISTRAGAFSNYRSNHYSSANVETVARIIRSEMGVGNEAEQRAIAWAVRNQLVRLNTRDATAARDHFSDAHGQAATDDTRQIAQEVLAVDMGHDTTNGAIKWFSPRSMPSEGGSCSGYDCGGGLITVTDDSGTNHRKFAPTFHRHMDSVSVSGARDWYVRFYKLRG</sequence>
<feature type="domain" description="eCIS core" evidence="2">
    <location>
        <begin position="198"/>
        <end position="275"/>
    </location>
</feature>
<dbReference type="Proteomes" id="UP000535937">
    <property type="component" value="Unassembled WGS sequence"/>
</dbReference>
<organism evidence="3 4">
    <name type="scientific">Microbulbifer rhizosphaerae</name>
    <dbReference type="NCBI Taxonomy" id="1562603"/>
    <lineage>
        <taxon>Bacteria</taxon>
        <taxon>Pseudomonadati</taxon>
        <taxon>Pseudomonadota</taxon>
        <taxon>Gammaproteobacteria</taxon>
        <taxon>Cellvibrionales</taxon>
        <taxon>Microbulbiferaceae</taxon>
        <taxon>Microbulbifer</taxon>
    </lineage>
</organism>
<evidence type="ECO:0000259" key="2">
    <source>
        <dbReference type="Pfam" id="PF13699"/>
    </source>
</evidence>
<keyword evidence="4" id="KW-1185">Reference proteome</keyword>
<accession>A0A7W4WBN0</accession>
<evidence type="ECO:0000256" key="1">
    <source>
        <dbReference type="SAM" id="MobiDB-lite"/>
    </source>
</evidence>
<proteinExistence type="predicted"/>
<feature type="compositionally biased region" description="Basic residues" evidence="1">
    <location>
        <begin position="8"/>
        <end position="22"/>
    </location>
</feature>
<reference evidence="3 4" key="1">
    <citation type="submission" date="2020-08" db="EMBL/GenBank/DDBJ databases">
        <title>Genomic Encyclopedia of Type Strains, Phase III (KMG-III): the genomes of soil and plant-associated and newly described type strains.</title>
        <authorList>
            <person name="Whitman W."/>
        </authorList>
    </citation>
    <scope>NUCLEOTIDE SEQUENCE [LARGE SCALE GENOMIC DNA]</scope>
    <source>
        <strain evidence="3 4">CECT 8799</strain>
    </source>
</reference>
<name>A0A7W4WBN0_9GAMM</name>
<dbReference type="Pfam" id="PF13699">
    <property type="entry name" value="eCIS_core"/>
    <property type="match status" value="1"/>
</dbReference>
<dbReference type="RefSeq" id="WP_183458363.1">
    <property type="nucleotide sequence ID" value="NZ_JACHWZ010000006.1"/>
</dbReference>
<dbReference type="AlphaFoldDB" id="A0A7W4WBN0"/>
<evidence type="ECO:0000313" key="4">
    <source>
        <dbReference type="Proteomes" id="UP000535937"/>
    </source>
</evidence>
<comment type="caution">
    <text evidence="3">The sequence shown here is derived from an EMBL/GenBank/DDBJ whole genome shotgun (WGS) entry which is preliminary data.</text>
</comment>